<evidence type="ECO:0000256" key="8">
    <source>
        <dbReference type="ARBA" id="ARBA00023211"/>
    </source>
</evidence>
<evidence type="ECO:0000259" key="10">
    <source>
        <dbReference type="PROSITE" id="PS00631"/>
    </source>
</evidence>
<feature type="binding site" evidence="9">
    <location>
        <position position="287"/>
    </location>
    <ligand>
        <name>Mn(2+)</name>
        <dbReference type="ChEBI" id="CHEBI:29035"/>
        <label>2</label>
    </ligand>
</feature>
<comment type="catalytic activity">
    <reaction evidence="2 9">
        <text>Release of an N-terminal amino acid, preferentially leucine, but not glutamic or aspartic acids.</text>
        <dbReference type="EC" id="3.4.11.10"/>
    </reaction>
</comment>
<dbReference type="GO" id="GO:0005737">
    <property type="term" value="C:cytoplasm"/>
    <property type="evidence" value="ECO:0007669"/>
    <property type="project" value="UniProtKB-SubCell"/>
</dbReference>
<name>A0AB39UYX7_9GAMM</name>
<feature type="active site" evidence="9">
    <location>
        <position position="276"/>
    </location>
</feature>
<reference evidence="11" key="1">
    <citation type="submission" date="2024-05" db="EMBL/GenBank/DDBJ databases">
        <title>Genome sequencing of novel strain.</title>
        <authorList>
            <person name="Ganbat D."/>
            <person name="Ganbat S."/>
            <person name="Lee S.-J."/>
        </authorList>
    </citation>
    <scope>NUCLEOTIDE SEQUENCE</scope>
    <source>
        <strain evidence="11">SMD15-11</strain>
    </source>
</reference>
<dbReference type="PRINTS" id="PR00481">
    <property type="entry name" value="LAMNOPPTDASE"/>
</dbReference>
<dbReference type="Gene3D" id="3.40.220.10">
    <property type="entry name" value="Leucine Aminopeptidase, subunit E, domain 1"/>
    <property type="match status" value="1"/>
</dbReference>
<comment type="cofactor">
    <cofactor evidence="9">
        <name>Mn(2+)</name>
        <dbReference type="ChEBI" id="CHEBI:29035"/>
    </cofactor>
    <text evidence="9">Binds 2 manganese ions per subunit.</text>
</comment>
<evidence type="ECO:0000256" key="7">
    <source>
        <dbReference type="ARBA" id="ARBA00022801"/>
    </source>
</evidence>
<dbReference type="Pfam" id="PF02789">
    <property type="entry name" value="Peptidase_M17_N"/>
    <property type="match status" value="1"/>
</dbReference>
<dbReference type="NCBIfam" id="NF002074">
    <property type="entry name" value="PRK00913.1-4"/>
    <property type="match status" value="1"/>
</dbReference>
<dbReference type="NCBIfam" id="NF002077">
    <property type="entry name" value="PRK00913.2-4"/>
    <property type="match status" value="1"/>
</dbReference>
<dbReference type="PANTHER" id="PTHR11963">
    <property type="entry name" value="LEUCINE AMINOPEPTIDASE-RELATED"/>
    <property type="match status" value="1"/>
</dbReference>
<keyword evidence="5 9" id="KW-0645">Protease</keyword>
<keyword evidence="6 9" id="KW-0479">Metal-binding</keyword>
<dbReference type="RefSeq" id="WP_369602206.1">
    <property type="nucleotide sequence ID" value="NZ_CP154858.1"/>
</dbReference>
<dbReference type="PROSITE" id="PS00631">
    <property type="entry name" value="CYTOSOL_AP"/>
    <property type="match status" value="1"/>
</dbReference>
<dbReference type="PANTHER" id="PTHR11963:SF23">
    <property type="entry name" value="CYTOSOL AMINOPEPTIDASE"/>
    <property type="match status" value="1"/>
</dbReference>
<feature type="binding site" evidence="9">
    <location>
        <position position="346"/>
    </location>
    <ligand>
        <name>Mn(2+)</name>
        <dbReference type="ChEBI" id="CHEBI:29035"/>
        <label>1</label>
    </ligand>
</feature>
<feature type="binding site" evidence="9">
    <location>
        <position position="348"/>
    </location>
    <ligand>
        <name>Mn(2+)</name>
        <dbReference type="ChEBI" id="CHEBI:29035"/>
        <label>2</label>
    </ligand>
</feature>
<feature type="domain" description="Cytosol aminopeptidase" evidence="10">
    <location>
        <begin position="344"/>
        <end position="351"/>
    </location>
</feature>
<dbReference type="InterPro" id="IPR043472">
    <property type="entry name" value="Macro_dom-like"/>
</dbReference>
<dbReference type="GO" id="GO:0030145">
    <property type="term" value="F:manganese ion binding"/>
    <property type="evidence" value="ECO:0007669"/>
    <property type="project" value="UniProtKB-UniRule"/>
</dbReference>
<feature type="binding site" evidence="9">
    <location>
        <position position="264"/>
    </location>
    <ligand>
        <name>Mn(2+)</name>
        <dbReference type="ChEBI" id="CHEBI:29035"/>
        <label>2</label>
    </ligand>
</feature>
<keyword evidence="8 9" id="KW-0464">Manganese</keyword>
<dbReference type="Gene3D" id="3.40.630.10">
    <property type="entry name" value="Zn peptidases"/>
    <property type="match status" value="1"/>
</dbReference>
<dbReference type="SUPFAM" id="SSF52949">
    <property type="entry name" value="Macro domain-like"/>
    <property type="match status" value="1"/>
</dbReference>
<feature type="binding site" evidence="9">
    <location>
        <position position="269"/>
    </location>
    <ligand>
        <name>Mn(2+)</name>
        <dbReference type="ChEBI" id="CHEBI:29035"/>
        <label>2</label>
    </ligand>
</feature>
<feature type="binding site" evidence="9">
    <location>
        <position position="348"/>
    </location>
    <ligand>
        <name>Mn(2+)</name>
        <dbReference type="ChEBI" id="CHEBI:29035"/>
        <label>1</label>
    </ligand>
</feature>
<dbReference type="GO" id="GO:0070006">
    <property type="term" value="F:metalloaminopeptidase activity"/>
    <property type="evidence" value="ECO:0007669"/>
    <property type="project" value="InterPro"/>
</dbReference>
<keyword evidence="9" id="KW-0963">Cytoplasm</keyword>
<evidence type="ECO:0000256" key="2">
    <source>
        <dbReference type="ARBA" id="ARBA00000967"/>
    </source>
</evidence>
<dbReference type="GO" id="GO:0006508">
    <property type="term" value="P:proteolysis"/>
    <property type="evidence" value="ECO:0007669"/>
    <property type="project" value="UniProtKB-KW"/>
</dbReference>
<protein>
    <recommendedName>
        <fullName evidence="9">Probable cytosol aminopeptidase</fullName>
        <ecNumber evidence="9">3.4.11.1</ecNumber>
    </recommendedName>
    <alternativeName>
        <fullName evidence="9">Leucine aminopeptidase</fullName>
        <shortName evidence="9">LAP</shortName>
        <ecNumber evidence="9">3.4.11.10</ecNumber>
    </alternativeName>
    <alternativeName>
        <fullName evidence="9">Leucyl aminopeptidase</fullName>
    </alternativeName>
</protein>
<evidence type="ECO:0000256" key="6">
    <source>
        <dbReference type="ARBA" id="ARBA00022723"/>
    </source>
</evidence>
<evidence type="ECO:0000256" key="9">
    <source>
        <dbReference type="HAMAP-Rule" id="MF_00181"/>
    </source>
</evidence>
<evidence type="ECO:0000256" key="3">
    <source>
        <dbReference type="ARBA" id="ARBA00009528"/>
    </source>
</evidence>
<dbReference type="AlphaFoldDB" id="A0AB39UYX7"/>
<dbReference type="InterPro" id="IPR008283">
    <property type="entry name" value="Peptidase_M17_N"/>
</dbReference>
<evidence type="ECO:0000256" key="1">
    <source>
        <dbReference type="ARBA" id="ARBA00000135"/>
    </source>
</evidence>
<dbReference type="EC" id="3.4.11.1" evidence="9"/>
<comment type="similarity">
    <text evidence="3 9">Belongs to the peptidase M17 family.</text>
</comment>
<feature type="binding site" evidence="9">
    <location>
        <position position="269"/>
    </location>
    <ligand>
        <name>Mn(2+)</name>
        <dbReference type="ChEBI" id="CHEBI:29035"/>
        <label>1</label>
    </ligand>
</feature>
<accession>A0AB39UYX7</accession>
<dbReference type="EMBL" id="CP154858">
    <property type="protein sequence ID" value="XDT73212.1"/>
    <property type="molecule type" value="Genomic_DNA"/>
</dbReference>
<evidence type="ECO:0000313" key="11">
    <source>
        <dbReference type="EMBL" id="XDT73212.1"/>
    </source>
</evidence>
<organism evidence="11">
    <name type="scientific">Thermohahella caldifontis</name>
    <dbReference type="NCBI Taxonomy" id="3142973"/>
    <lineage>
        <taxon>Bacteria</taxon>
        <taxon>Pseudomonadati</taxon>
        <taxon>Pseudomonadota</taxon>
        <taxon>Gammaproteobacteria</taxon>
        <taxon>Oceanospirillales</taxon>
        <taxon>Hahellaceae</taxon>
        <taxon>Thermohahella</taxon>
    </lineage>
</organism>
<dbReference type="KEGG" id="tcd:AAIA72_04345"/>
<dbReference type="FunFam" id="3.40.630.10:FF:000004">
    <property type="entry name" value="Probable cytosol aminopeptidase"/>
    <property type="match status" value="1"/>
</dbReference>
<comment type="catalytic activity">
    <reaction evidence="1 9">
        <text>Release of an N-terminal amino acid, Xaa-|-Yaa-, in which Xaa is preferably Leu, but may be other amino acids including Pro although not Arg or Lys, and Yaa may be Pro. Amino acid amides and methyl esters are also readily hydrolyzed, but rates on arylamides are exceedingly low.</text>
        <dbReference type="EC" id="3.4.11.1"/>
    </reaction>
</comment>
<evidence type="ECO:0000256" key="4">
    <source>
        <dbReference type="ARBA" id="ARBA00022438"/>
    </source>
</evidence>
<feature type="active site" evidence="9">
    <location>
        <position position="350"/>
    </location>
</feature>
<keyword evidence="4 9" id="KW-0031">Aminopeptidase</keyword>
<comment type="function">
    <text evidence="9">Presumably involved in the processing and regular turnover of intracellular proteins. Catalyzes the removal of unsubstituted N-terminal amino acids from various peptides.</text>
</comment>
<keyword evidence="7 9" id="KW-0378">Hydrolase</keyword>
<dbReference type="EC" id="3.4.11.10" evidence="9"/>
<dbReference type="Pfam" id="PF00883">
    <property type="entry name" value="Peptidase_M17"/>
    <property type="match status" value="1"/>
</dbReference>
<dbReference type="NCBIfam" id="NF002073">
    <property type="entry name" value="PRK00913.1-2"/>
    <property type="match status" value="1"/>
</dbReference>
<gene>
    <name evidence="9" type="primary">pepA</name>
    <name evidence="11" type="ORF">AAIA72_04345</name>
</gene>
<evidence type="ECO:0000256" key="5">
    <source>
        <dbReference type="ARBA" id="ARBA00022670"/>
    </source>
</evidence>
<dbReference type="InterPro" id="IPR011356">
    <property type="entry name" value="Leucine_aapep/pepB"/>
</dbReference>
<dbReference type="InterPro" id="IPR000819">
    <property type="entry name" value="Peptidase_M17_C"/>
</dbReference>
<sequence length="491" mass="52738">MTYTVQLADINRFQADTWIIALDEDNTLQTTQQLDARLGGIIRQQRESGNLSVKAGETRTLYLTDETVKRVICVGAGKLPLKEADCLKVLKSAAQAATAEKQARHLACTLAEVCTQGRDAAWQAGQWVIELEAARYRFDQFMSEQESLPETDCTLVLSEGDAGTVTAAVEQAAAIATGMKLTRDLANTPGNVCNPEYLAEQARQLATSFDRLQTTVLNEKDMEELGMGALLAVARGSANPPRLIIMEYTGPGAEGREPDILVGKGITFDSGGISLKPGEAMDEMKYDMGGAASVFGTLRALAELDAPVHVIGIIAAAENMPDGNATRPGDIVRTLSGQTVEILNTDAEGRLVLCDALTYAQRYNPRSIVDIATLTGACIIALGHVATGLLANDDDLAAELLKASREAADKAWQLPLWDDYQEQLKSPFADMANIGGRPAGTITAACFLSRFVRDQKWAHLDIAGTAWRSGKDKGATGRPVPLLTRFLLARA</sequence>
<dbReference type="SUPFAM" id="SSF53187">
    <property type="entry name" value="Zn-dependent exopeptidases"/>
    <property type="match status" value="1"/>
</dbReference>
<comment type="subcellular location">
    <subcellularLocation>
        <location evidence="9">Cytoplasm</location>
    </subcellularLocation>
</comment>
<dbReference type="CDD" id="cd00433">
    <property type="entry name" value="Peptidase_M17"/>
    <property type="match status" value="1"/>
</dbReference>
<dbReference type="HAMAP" id="MF_00181">
    <property type="entry name" value="Cytosol_peptidase_M17"/>
    <property type="match status" value="1"/>
</dbReference>
<dbReference type="InterPro" id="IPR023042">
    <property type="entry name" value="Peptidase_M17_leu_NH2_pept"/>
</dbReference>
<proteinExistence type="inferred from homology"/>